<dbReference type="AlphaFoldDB" id="A0A4R8T087"/>
<protein>
    <submittedName>
        <fullName evidence="2">Uncharacterized protein</fullName>
    </submittedName>
</protein>
<accession>A0A4R8T087</accession>
<sequence precursor="true">MTRQLMIFLAAAVTAAVALILVLVVVVVSAGQQQRTTRKAAAACSAALGIPATPGTTVTELAGPQAAALLGPQDTGDNAAAAVATLYQISNWRDLDPAAVSRWVRQPGTEQLPEGATLSTAPNSPAAQADSYETRCDKIVSSLTAAQMNNAIAATLLNADGSPEGLRAASAAESVLGQQMTQQAFLTHILTAAFPEEPVIGTPTPATLLWRGTQVAPAAATRGDLVIFDYNRTGPTQVAITLNPTTVAATTGLDSPANPPGAIVTGHPPGQNITVIRLTSTNPSPTTERPTQP</sequence>
<gene>
    <name evidence="2" type="ORF">CCUG60884_00221</name>
</gene>
<dbReference type="EMBL" id="PECL01000002">
    <property type="protein sequence ID" value="TEA09231.1"/>
    <property type="molecule type" value="Genomic_DNA"/>
</dbReference>
<comment type="caution">
    <text evidence="2">The sequence shown here is derived from an EMBL/GenBank/DDBJ whole genome shotgun (WGS) entry which is preliminary data.</text>
</comment>
<name>A0A4R8T087_9MYCO</name>
<evidence type="ECO:0000256" key="1">
    <source>
        <dbReference type="SAM" id="MobiDB-lite"/>
    </source>
</evidence>
<feature type="region of interest" description="Disordered" evidence="1">
    <location>
        <begin position="110"/>
        <end position="130"/>
    </location>
</feature>
<dbReference type="Proteomes" id="UP000294604">
    <property type="component" value="Unassembled WGS sequence"/>
</dbReference>
<feature type="compositionally biased region" description="Polar residues" evidence="1">
    <location>
        <begin position="117"/>
        <end position="126"/>
    </location>
</feature>
<organism evidence="2 3">
    <name type="scientific">Mycobacteroides salmoniphilum</name>
    <dbReference type="NCBI Taxonomy" id="404941"/>
    <lineage>
        <taxon>Bacteria</taxon>
        <taxon>Bacillati</taxon>
        <taxon>Actinomycetota</taxon>
        <taxon>Actinomycetes</taxon>
        <taxon>Mycobacteriales</taxon>
        <taxon>Mycobacteriaceae</taxon>
        <taxon>Mycobacteroides</taxon>
    </lineage>
</organism>
<evidence type="ECO:0000313" key="3">
    <source>
        <dbReference type="Proteomes" id="UP000294604"/>
    </source>
</evidence>
<dbReference type="RefSeq" id="WP_134080925.1">
    <property type="nucleotide sequence ID" value="NZ_PECL01000002.1"/>
</dbReference>
<evidence type="ECO:0000313" key="2">
    <source>
        <dbReference type="EMBL" id="TEA09231.1"/>
    </source>
</evidence>
<proteinExistence type="predicted"/>
<reference evidence="2 3" key="1">
    <citation type="journal article" date="2019" name="Sci. Rep.">
        <title>Extended insight into the Mycobacterium chelonae-abscessus complex through whole genome sequencing of Mycobacterium salmoniphilum outbreak and Mycobacterium salmoniphilum-like strains.</title>
        <authorList>
            <person name="Behra P.R.K."/>
            <person name="Das S."/>
            <person name="Pettersson B.M.F."/>
            <person name="Shirreff L."/>
            <person name="DuCote T."/>
            <person name="Jacobsson K.G."/>
            <person name="Ennis D.G."/>
            <person name="Kirsebom L.A."/>
        </authorList>
    </citation>
    <scope>NUCLEOTIDE SEQUENCE [LARGE SCALE GENOMIC DNA]</scope>
    <source>
        <strain evidence="2 3">CCUG 60884</strain>
    </source>
</reference>